<sequence>MKPEEFNHTIVPMRAGLKEQARRMTGDDALAEDLVQEVMLRMWSMRQSLERYSDKRALAVTILRNMVRDRWRHSRLEQGKPYDGGEPVAEDLTAERHDEAELVRLIVDHLPPLQARIFRMKEIEGYDSKEIMQITGCSAESLRQNLSRARRKILSDFTKLTRMRVKNNVDDTTGRTLS</sequence>
<keyword evidence="9" id="KW-1185">Reference proteome</keyword>
<dbReference type="Gene3D" id="1.10.1740.10">
    <property type="match status" value="1"/>
</dbReference>
<dbReference type="AlphaFoldDB" id="A0A939B7Y4"/>
<keyword evidence="2" id="KW-0805">Transcription regulation</keyword>
<dbReference type="RefSeq" id="WP_205105019.1">
    <property type="nucleotide sequence ID" value="NZ_JACJJG010000048.1"/>
</dbReference>
<comment type="similarity">
    <text evidence="1">Belongs to the sigma-70 factor family. ECF subfamily.</text>
</comment>
<dbReference type="PANTHER" id="PTHR43133">
    <property type="entry name" value="RNA POLYMERASE ECF-TYPE SIGMA FACTO"/>
    <property type="match status" value="1"/>
</dbReference>
<dbReference type="InterPro" id="IPR014284">
    <property type="entry name" value="RNA_pol_sigma-70_dom"/>
</dbReference>
<reference evidence="8" key="2">
    <citation type="journal article" date="2021" name="Sci. Rep.">
        <title>The distribution of antibiotic resistance genes in chicken gut microbiota commensals.</title>
        <authorList>
            <person name="Juricova H."/>
            <person name="Matiasovicova J."/>
            <person name="Kubasova T."/>
            <person name="Cejkova D."/>
            <person name="Rychlik I."/>
        </authorList>
    </citation>
    <scope>NUCLEOTIDE SEQUENCE</scope>
    <source>
        <strain evidence="8">An824</strain>
    </source>
</reference>
<dbReference type="InterPro" id="IPR013249">
    <property type="entry name" value="RNA_pol_sigma70_r4_t2"/>
</dbReference>
<dbReference type="InterPro" id="IPR039425">
    <property type="entry name" value="RNA_pol_sigma-70-like"/>
</dbReference>
<feature type="domain" description="RNA polymerase sigma-70 region 2" evidence="6">
    <location>
        <begin position="18"/>
        <end position="75"/>
    </location>
</feature>
<keyword evidence="5" id="KW-0804">Transcription</keyword>
<evidence type="ECO:0000256" key="4">
    <source>
        <dbReference type="ARBA" id="ARBA00023125"/>
    </source>
</evidence>
<dbReference type="GO" id="GO:0006352">
    <property type="term" value="P:DNA-templated transcription initiation"/>
    <property type="evidence" value="ECO:0007669"/>
    <property type="project" value="InterPro"/>
</dbReference>
<feature type="domain" description="RNA polymerase sigma factor 70 region 4 type 2" evidence="7">
    <location>
        <begin position="102"/>
        <end position="153"/>
    </location>
</feature>
<dbReference type="SUPFAM" id="SSF88659">
    <property type="entry name" value="Sigma3 and sigma4 domains of RNA polymerase sigma factors"/>
    <property type="match status" value="1"/>
</dbReference>
<dbReference type="EMBL" id="JACJJG010000048">
    <property type="protein sequence ID" value="MBM6674007.1"/>
    <property type="molecule type" value="Genomic_DNA"/>
</dbReference>
<evidence type="ECO:0000313" key="9">
    <source>
        <dbReference type="Proteomes" id="UP000706891"/>
    </source>
</evidence>
<evidence type="ECO:0000259" key="6">
    <source>
        <dbReference type="Pfam" id="PF04542"/>
    </source>
</evidence>
<evidence type="ECO:0000256" key="5">
    <source>
        <dbReference type="ARBA" id="ARBA00023163"/>
    </source>
</evidence>
<dbReference type="InterPro" id="IPR036388">
    <property type="entry name" value="WH-like_DNA-bd_sf"/>
</dbReference>
<name>A0A939B7Y4_9BACT</name>
<dbReference type="SUPFAM" id="SSF88946">
    <property type="entry name" value="Sigma2 domain of RNA polymerase sigma factors"/>
    <property type="match status" value="1"/>
</dbReference>
<dbReference type="InterPro" id="IPR013325">
    <property type="entry name" value="RNA_pol_sigma_r2"/>
</dbReference>
<dbReference type="GO" id="GO:0016987">
    <property type="term" value="F:sigma factor activity"/>
    <property type="evidence" value="ECO:0007669"/>
    <property type="project" value="UniProtKB-KW"/>
</dbReference>
<keyword evidence="4" id="KW-0238">DNA-binding</keyword>
<dbReference type="Proteomes" id="UP000706891">
    <property type="component" value="Unassembled WGS sequence"/>
</dbReference>
<evidence type="ECO:0000256" key="1">
    <source>
        <dbReference type="ARBA" id="ARBA00010641"/>
    </source>
</evidence>
<accession>A0A939B7Y4</accession>
<dbReference type="NCBIfam" id="TIGR02937">
    <property type="entry name" value="sigma70-ECF"/>
    <property type="match status" value="1"/>
</dbReference>
<organism evidence="8 9">
    <name type="scientific">Marseilla massiliensis</name>
    <dbReference type="NCBI Taxonomy" id="1841864"/>
    <lineage>
        <taxon>Bacteria</taxon>
        <taxon>Pseudomonadati</taxon>
        <taxon>Bacteroidota</taxon>
        <taxon>Bacteroidia</taxon>
        <taxon>Bacteroidales</taxon>
        <taxon>Prevotellaceae</taxon>
        <taxon>Marseilla</taxon>
    </lineage>
</organism>
<protein>
    <submittedName>
        <fullName evidence="8">Sigma-70 family RNA polymerase sigma factor</fullName>
    </submittedName>
</protein>
<dbReference type="InterPro" id="IPR007627">
    <property type="entry name" value="RNA_pol_sigma70_r2"/>
</dbReference>
<gene>
    <name evidence="8" type="ORF">H6A34_08985</name>
</gene>
<dbReference type="GO" id="GO:0003677">
    <property type="term" value="F:DNA binding"/>
    <property type="evidence" value="ECO:0007669"/>
    <property type="project" value="UniProtKB-KW"/>
</dbReference>
<keyword evidence="3" id="KW-0731">Sigma factor</keyword>
<proteinExistence type="inferred from homology"/>
<dbReference type="PANTHER" id="PTHR43133:SF8">
    <property type="entry name" value="RNA POLYMERASE SIGMA FACTOR HI_1459-RELATED"/>
    <property type="match status" value="1"/>
</dbReference>
<reference evidence="8" key="1">
    <citation type="submission" date="2020-08" db="EMBL/GenBank/DDBJ databases">
        <authorList>
            <person name="Cejkova D."/>
            <person name="Kubasova T."/>
            <person name="Jahodarova E."/>
            <person name="Rychlik I."/>
        </authorList>
    </citation>
    <scope>NUCLEOTIDE SEQUENCE</scope>
    <source>
        <strain evidence="8">An824</strain>
    </source>
</reference>
<evidence type="ECO:0000259" key="7">
    <source>
        <dbReference type="Pfam" id="PF08281"/>
    </source>
</evidence>
<dbReference type="Pfam" id="PF08281">
    <property type="entry name" value="Sigma70_r4_2"/>
    <property type="match status" value="1"/>
</dbReference>
<dbReference type="Gene3D" id="1.10.10.10">
    <property type="entry name" value="Winged helix-like DNA-binding domain superfamily/Winged helix DNA-binding domain"/>
    <property type="match status" value="1"/>
</dbReference>
<dbReference type="Pfam" id="PF04542">
    <property type="entry name" value="Sigma70_r2"/>
    <property type="match status" value="1"/>
</dbReference>
<evidence type="ECO:0000313" key="8">
    <source>
        <dbReference type="EMBL" id="MBM6674007.1"/>
    </source>
</evidence>
<dbReference type="InterPro" id="IPR013324">
    <property type="entry name" value="RNA_pol_sigma_r3/r4-like"/>
</dbReference>
<comment type="caution">
    <text evidence="8">The sequence shown here is derived from an EMBL/GenBank/DDBJ whole genome shotgun (WGS) entry which is preliminary data.</text>
</comment>
<evidence type="ECO:0000256" key="2">
    <source>
        <dbReference type="ARBA" id="ARBA00023015"/>
    </source>
</evidence>
<evidence type="ECO:0000256" key="3">
    <source>
        <dbReference type="ARBA" id="ARBA00023082"/>
    </source>
</evidence>